<evidence type="ECO:0000313" key="2">
    <source>
        <dbReference type="EMBL" id="NOV43486.1"/>
    </source>
</evidence>
<evidence type="ECO:0000256" key="1">
    <source>
        <dbReference type="SAM" id="Phobius"/>
    </source>
</evidence>
<keyword evidence="1" id="KW-0472">Membrane</keyword>
<protein>
    <submittedName>
        <fullName evidence="2">Putative secreted protein</fullName>
    </submittedName>
</protein>
<keyword evidence="1" id="KW-1133">Transmembrane helix</keyword>
<reference evidence="2" key="1">
    <citation type="submission" date="2019-09" db="EMBL/GenBank/DDBJ databases">
        <title>Organ-specific transcriptomic study of the physiology of the cattle tick, Rhipicephalus microplus.</title>
        <authorList>
            <person name="Tirloni L."/>
            <person name="Braz G."/>
            <person name="Gandara A.C.P."/>
            <person name="Sabadin G.A."/>
            <person name="da Silva R.M."/>
            <person name="Guizzo M.G."/>
            <person name="Machado J.A."/>
            <person name="Costa E.P."/>
            <person name="Gomes H.F."/>
            <person name="Moraes J."/>
            <person name="Mota M.B.S."/>
            <person name="Mesquita R.D."/>
            <person name="Alvarenga P.H."/>
            <person name="Alves F."/>
            <person name="Seixas A."/>
            <person name="da Fonseca R.N."/>
            <person name="Fogaca A."/>
            <person name="Logullo C."/>
            <person name="Tanaka A."/>
            <person name="Daffre S."/>
            <person name="Termignoni C."/>
            <person name="Vaz I.S.Jr."/>
            <person name="Oliveira P.L."/>
            <person name="Ribeiro J.M."/>
        </authorList>
    </citation>
    <scope>NUCLEOTIDE SEQUENCE</scope>
    <source>
        <strain evidence="2">Porto Alegre</strain>
    </source>
</reference>
<sequence length="72" mass="8394">MNEPYRSQFQFSITMLIFSLCLLQYNAILESEKMEKQHRCSSIYNLMPQEDGYLLRVKAATILSVTGTGRER</sequence>
<feature type="transmembrane region" description="Helical" evidence="1">
    <location>
        <begin position="12"/>
        <end position="29"/>
    </location>
</feature>
<keyword evidence="1" id="KW-0812">Transmembrane</keyword>
<name>A0A6M2DBK6_RHIMP</name>
<proteinExistence type="predicted"/>
<dbReference type="AlphaFoldDB" id="A0A6M2DBK6"/>
<organism evidence="2">
    <name type="scientific">Rhipicephalus microplus</name>
    <name type="common">Cattle tick</name>
    <name type="synonym">Boophilus microplus</name>
    <dbReference type="NCBI Taxonomy" id="6941"/>
    <lineage>
        <taxon>Eukaryota</taxon>
        <taxon>Metazoa</taxon>
        <taxon>Ecdysozoa</taxon>
        <taxon>Arthropoda</taxon>
        <taxon>Chelicerata</taxon>
        <taxon>Arachnida</taxon>
        <taxon>Acari</taxon>
        <taxon>Parasitiformes</taxon>
        <taxon>Ixodida</taxon>
        <taxon>Ixodoidea</taxon>
        <taxon>Ixodidae</taxon>
        <taxon>Rhipicephalinae</taxon>
        <taxon>Rhipicephalus</taxon>
        <taxon>Boophilus</taxon>
    </lineage>
</organism>
<dbReference type="EMBL" id="GHWJ01010749">
    <property type="protein sequence ID" value="NOV43486.1"/>
    <property type="molecule type" value="Transcribed_RNA"/>
</dbReference>
<accession>A0A6M2DBK6</accession>